<feature type="domain" description="NACHT" evidence="3">
    <location>
        <begin position="379"/>
        <end position="526"/>
    </location>
</feature>
<evidence type="ECO:0000256" key="2">
    <source>
        <dbReference type="SAM" id="MobiDB-lite"/>
    </source>
</evidence>
<feature type="region of interest" description="Disordered" evidence="2">
    <location>
        <begin position="1"/>
        <end position="60"/>
    </location>
</feature>
<evidence type="ECO:0000313" key="4">
    <source>
        <dbReference type="EMBL" id="KAH8695691.1"/>
    </source>
</evidence>
<keyword evidence="1" id="KW-0677">Repeat</keyword>
<evidence type="ECO:0000256" key="1">
    <source>
        <dbReference type="ARBA" id="ARBA00022737"/>
    </source>
</evidence>
<keyword evidence="5" id="KW-1185">Reference proteome</keyword>
<sequence>MTSSATENGGVRRRLRQRWNQLRGRSRSPSNDMGIYLPQNTQTGPSLATNPISSSRPSAASALPLNQANTIPRESTNIGDDEAQIQTDQITAHWDELEQRQTAGGPIRRDAAGSVIVSSNLWSAAYREAVESLGEEIDVAILKGENVAQLFTKLEEIDKDVTQESAFVRGVRYLHSIQKPLETFKQALDLASPLANLEPTASTVVGVVRSVTTIIISFATADADFASQITEMRDQISYIDDCDTLGQKVNKKDIHKALVLVYQKLLEFYKVAFETLTRKGAKLIMKIILENDRLPNIVQEFLKYSESLRKLLDKATLEIMEEMRTMLYHDRISGWLGGDKLLPQDQYHNTLQDLRANEACDFLLSNTNFTNWYHASDSQQLAIVGPMGCGKTVAVTFLVDELRRRSEDQVPKPKICTYYCRDDETGQAVYIFSALILSLLNQLPGLKRPFFEWYDHALTSGMNPAASSKKLEEFLQRLLESVDRPIFIIIDGLDECGSASQIIVLEFLKILSQKILGLKTILSFRPQEEILEQLDVMPRIDLGSDVQRDRIIVEKTVETQLARLSTNVKALVIKKLSSLAQGNAIWTKMIVELIKVKKIMAANPMERFLEDIPLPGMLTDLYVTLLSRCTSNDPESLDLAWIALKLLSISRRPLSILELAWAVALGAAQHVSTVAALDRLVDHQRVMSFIHPFIAPIDFNDLKKRQVRLVHQSVKEFAIEKFVIKEGPALNEGDKMILRQRRVENLEAFTLDICIKYLLLDDIGNRDLFSEEQVAIAELPQESNLFNDSEEPVEYDPYCTWESWEENMIRYDPTDRGFGEFFVYASCYWLKHFGAIKAEPLPGLASIESLCQAGSTRLHNWIQQNCRPGCAINPRFQFDSNLYDPLSITSLYGSEAMLRYMLENSDFDNEKFLRNPAMEAADQILQWGELSMLRILFLEDRFCHQLQTLDFFHLLIKNWSNPRTNRDNWDIAFDLVDYVSDKMVQEQWCNELLSMATGAGCTPIIQRLPVTSGTW</sequence>
<comment type="caution">
    <text evidence="4">The sequence shown here is derived from an EMBL/GenBank/DDBJ whole genome shotgun (WGS) entry which is preliminary data.</text>
</comment>
<organism evidence="4 5">
    <name type="scientific">Talaromyces proteolyticus</name>
    <dbReference type="NCBI Taxonomy" id="1131652"/>
    <lineage>
        <taxon>Eukaryota</taxon>
        <taxon>Fungi</taxon>
        <taxon>Dikarya</taxon>
        <taxon>Ascomycota</taxon>
        <taxon>Pezizomycotina</taxon>
        <taxon>Eurotiomycetes</taxon>
        <taxon>Eurotiomycetidae</taxon>
        <taxon>Eurotiales</taxon>
        <taxon>Trichocomaceae</taxon>
        <taxon>Talaromyces</taxon>
        <taxon>Talaromyces sect. Bacilispori</taxon>
    </lineage>
</organism>
<accession>A0AAD4KS39</accession>
<protein>
    <recommendedName>
        <fullName evidence="3">NACHT domain-containing protein</fullName>
    </recommendedName>
</protein>
<reference evidence="4" key="1">
    <citation type="submission" date="2021-12" db="EMBL/GenBank/DDBJ databases">
        <title>Convergent genome expansion in fungi linked to evolution of root-endophyte symbiosis.</title>
        <authorList>
            <consortium name="DOE Joint Genome Institute"/>
            <person name="Ke Y.-H."/>
            <person name="Bonito G."/>
            <person name="Liao H.-L."/>
            <person name="Looney B."/>
            <person name="Rojas-Flechas A."/>
            <person name="Nash J."/>
            <person name="Hameed K."/>
            <person name="Schadt C."/>
            <person name="Martin F."/>
            <person name="Crous P.W."/>
            <person name="Miettinen O."/>
            <person name="Magnuson J.K."/>
            <person name="Labbe J."/>
            <person name="Jacobson D."/>
            <person name="Doktycz M.J."/>
            <person name="Veneault-Fourrey C."/>
            <person name="Kuo A."/>
            <person name="Mondo S."/>
            <person name="Calhoun S."/>
            <person name="Riley R."/>
            <person name="Ohm R."/>
            <person name="LaButti K."/>
            <person name="Andreopoulos B."/>
            <person name="Pangilinan J."/>
            <person name="Nolan M."/>
            <person name="Tritt A."/>
            <person name="Clum A."/>
            <person name="Lipzen A."/>
            <person name="Daum C."/>
            <person name="Barry K."/>
            <person name="Grigoriev I.V."/>
            <person name="Vilgalys R."/>
        </authorList>
    </citation>
    <scope>NUCLEOTIDE SEQUENCE</scope>
    <source>
        <strain evidence="4">PMI_201</strain>
    </source>
</reference>
<dbReference type="InterPro" id="IPR056884">
    <property type="entry name" value="NPHP3-like_N"/>
</dbReference>
<dbReference type="InterPro" id="IPR027417">
    <property type="entry name" value="P-loop_NTPase"/>
</dbReference>
<dbReference type="PANTHER" id="PTHR10039">
    <property type="entry name" value="AMELOGENIN"/>
    <property type="match status" value="1"/>
</dbReference>
<dbReference type="GeneID" id="70250998"/>
<dbReference type="PANTHER" id="PTHR10039:SF10">
    <property type="entry name" value="NACHT DOMAIN-CONTAINING PROTEIN"/>
    <property type="match status" value="1"/>
</dbReference>
<dbReference type="PROSITE" id="PS50837">
    <property type="entry name" value="NACHT"/>
    <property type="match status" value="1"/>
</dbReference>
<dbReference type="AlphaFoldDB" id="A0AAD4KS39"/>
<evidence type="ECO:0000259" key="3">
    <source>
        <dbReference type="PROSITE" id="PS50837"/>
    </source>
</evidence>
<dbReference type="Pfam" id="PF24883">
    <property type="entry name" value="NPHP3_N"/>
    <property type="match status" value="1"/>
</dbReference>
<proteinExistence type="predicted"/>
<gene>
    <name evidence="4" type="ORF">BGW36DRAFT_429550</name>
</gene>
<dbReference type="Proteomes" id="UP001201262">
    <property type="component" value="Unassembled WGS sequence"/>
</dbReference>
<name>A0AAD4KS39_9EURO</name>
<feature type="compositionally biased region" description="Polar residues" evidence="2">
    <location>
        <begin position="38"/>
        <end position="52"/>
    </location>
</feature>
<dbReference type="Gene3D" id="3.40.50.300">
    <property type="entry name" value="P-loop containing nucleotide triphosphate hydrolases"/>
    <property type="match status" value="1"/>
</dbReference>
<dbReference type="InterPro" id="IPR007111">
    <property type="entry name" value="NACHT_NTPase"/>
</dbReference>
<dbReference type="EMBL" id="JAJTJA010000008">
    <property type="protein sequence ID" value="KAH8695691.1"/>
    <property type="molecule type" value="Genomic_DNA"/>
</dbReference>
<dbReference type="RefSeq" id="XP_046070833.1">
    <property type="nucleotide sequence ID" value="XM_046220711.1"/>
</dbReference>
<dbReference type="SUPFAM" id="SSF52540">
    <property type="entry name" value="P-loop containing nucleoside triphosphate hydrolases"/>
    <property type="match status" value="1"/>
</dbReference>
<evidence type="ECO:0000313" key="5">
    <source>
        <dbReference type="Proteomes" id="UP001201262"/>
    </source>
</evidence>